<accession>A0A2P2JHI7</accession>
<dbReference type="AlphaFoldDB" id="A0A2P2JHI7"/>
<evidence type="ECO:0000313" key="1">
    <source>
        <dbReference type="EMBL" id="MBW92895.1"/>
    </source>
</evidence>
<protein>
    <submittedName>
        <fullName evidence="1">Uncharacterized protein LOC8281386 isoform X2</fullName>
    </submittedName>
</protein>
<reference evidence="1" key="1">
    <citation type="submission" date="2018-02" db="EMBL/GenBank/DDBJ databases">
        <title>Rhizophora mucronata_Transcriptome.</title>
        <authorList>
            <person name="Meera S.P."/>
            <person name="Sreeshan A."/>
            <person name="Augustine A."/>
        </authorList>
    </citation>
    <scope>NUCLEOTIDE SEQUENCE</scope>
    <source>
        <tissue evidence="1">Leaf</tissue>
    </source>
</reference>
<sequence>MIDSLFIHLNILYPKSFGK</sequence>
<dbReference type="EMBL" id="GGEC01012412">
    <property type="protein sequence ID" value="MBW92895.1"/>
    <property type="molecule type" value="Transcribed_RNA"/>
</dbReference>
<name>A0A2P2JHI7_RHIMU</name>
<proteinExistence type="predicted"/>
<organism evidence="1">
    <name type="scientific">Rhizophora mucronata</name>
    <name type="common">Asiatic mangrove</name>
    <dbReference type="NCBI Taxonomy" id="61149"/>
    <lineage>
        <taxon>Eukaryota</taxon>
        <taxon>Viridiplantae</taxon>
        <taxon>Streptophyta</taxon>
        <taxon>Embryophyta</taxon>
        <taxon>Tracheophyta</taxon>
        <taxon>Spermatophyta</taxon>
        <taxon>Magnoliopsida</taxon>
        <taxon>eudicotyledons</taxon>
        <taxon>Gunneridae</taxon>
        <taxon>Pentapetalae</taxon>
        <taxon>rosids</taxon>
        <taxon>fabids</taxon>
        <taxon>Malpighiales</taxon>
        <taxon>Rhizophoraceae</taxon>
        <taxon>Rhizophora</taxon>
    </lineage>
</organism>